<sequence length="285" mass="31629">MDFKAKQQAGEGQNRKQHASSRRFLLIAVLVLGFGTALLNRPVQQGLNAFRALLGGSSSLSNYACDTKRFTTFLLSTDPLVIYIEDFLTVSEADHLISIAKFEPSTVGLDPRVRTPTDYRKLWSAELPDSPSENFSDSVIECVVDRASAFQGYVPPLRMETLQLVKYGQGEFYDVHYDAFGSLNRTQGNRESSFFVTLRAKDVVGGATSFPRIPKPASPELCSRFLDCTGTQKGLLVKPKTGSAIFWRNLRSDHSIHPQTLHSGLKVASGEKIGMNIWTWTKAFV</sequence>
<dbReference type="EMBL" id="JBBPDW010000063">
    <property type="protein sequence ID" value="KAK7530413.1"/>
    <property type="molecule type" value="Genomic_DNA"/>
</dbReference>
<evidence type="ECO:0000313" key="9">
    <source>
        <dbReference type="Proteomes" id="UP001365128"/>
    </source>
</evidence>
<keyword evidence="6" id="KW-0472">Membrane</keyword>
<keyword evidence="6" id="KW-1133">Transmembrane helix</keyword>
<gene>
    <name evidence="8" type="ORF">IWX46DRAFT_576167</name>
</gene>
<evidence type="ECO:0000259" key="7">
    <source>
        <dbReference type="SMART" id="SM00702"/>
    </source>
</evidence>
<evidence type="ECO:0000313" key="8">
    <source>
        <dbReference type="EMBL" id="KAK7530413.1"/>
    </source>
</evidence>
<name>A0ABR1L597_9PEZI</name>
<evidence type="ECO:0000256" key="6">
    <source>
        <dbReference type="SAM" id="Phobius"/>
    </source>
</evidence>
<evidence type="ECO:0000256" key="2">
    <source>
        <dbReference type="ARBA" id="ARBA00022723"/>
    </source>
</evidence>
<feature type="transmembrane region" description="Helical" evidence="6">
    <location>
        <begin position="21"/>
        <end position="39"/>
    </location>
</feature>
<organism evidence="8 9">
    <name type="scientific">Phyllosticta citricarpa</name>
    <dbReference type="NCBI Taxonomy" id="55181"/>
    <lineage>
        <taxon>Eukaryota</taxon>
        <taxon>Fungi</taxon>
        <taxon>Dikarya</taxon>
        <taxon>Ascomycota</taxon>
        <taxon>Pezizomycotina</taxon>
        <taxon>Dothideomycetes</taxon>
        <taxon>Dothideomycetes incertae sedis</taxon>
        <taxon>Botryosphaeriales</taxon>
        <taxon>Phyllostictaceae</taxon>
        <taxon>Phyllosticta</taxon>
    </lineage>
</organism>
<dbReference type="PANTHER" id="PTHR10869">
    <property type="entry name" value="PROLYL 4-HYDROXYLASE ALPHA SUBUNIT"/>
    <property type="match status" value="1"/>
</dbReference>
<feature type="domain" description="Prolyl 4-hydroxylase alpha subunit" evidence="7">
    <location>
        <begin position="79"/>
        <end position="280"/>
    </location>
</feature>
<reference evidence="8 9" key="1">
    <citation type="submission" date="2024-04" db="EMBL/GenBank/DDBJ databases">
        <title>Phyllosticta paracitricarpa is synonymous to the EU quarantine fungus P. citricarpa based on phylogenomic analyses.</title>
        <authorList>
            <consortium name="Lawrence Berkeley National Laboratory"/>
            <person name="Van Ingen-Buijs V.A."/>
            <person name="Van Westerhoven A.C."/>
            <person name="Haridas S."/>
            <person name="Skiadas P."/>
            <person name="Martin F."/>
            <person name="Groenewald J.Z."/>
            <person name="Crous P.W."/>
            <person name="Seidl M.F."/>
        </authorList>
    </citation>
    <scope>NUCLEOTIDE SEQUENCE [LARGE SCALE GENOMIC DNA]</scope>
    <source>
        <strain evidence="8 9">CBS 122670</strain>
    </source>
</reference>
<keyword evidence="6" id="KW-0812">Transmembrane</keyword>
<dbReference type="InterPro" id="IPR045054">
    <property type="entry name" value="P4HA-like"/>
</dbReference>
<dbReference type="Proteomes" id="UP001365128">
    <property type="component" value="Unassembled WGS sequence"/>
</dbReference>
<protein>
    <recommendedName>
        <fullName evidence="7">Prolyl 4-hydroxylase alpha subunit domain-containing protein</fullName>
    </recommendedName>
</protein>
<dbReference type="Pfam" id="PF13640">
    <property type="entry name" value="2OG-FeII_Oxy_3"/>
    <property type="match status" value="1"/>
</dbReference>
<comment type="cofactor">
    <cofactor evidence="1">
        <name>L-ascorbate</name>
        <dbReference type="ChEBI" id="CHEBI:38290"/>
    </cofactor>
</comment>
<evidence type="ECO:0000256" key="4">
    <source>
        <dbReference type="ARBA" id="ARBA00023002"/>
    </source>
</evidence>
<proteinExistence type="predicted"/>
<keyword evidence="9" id="KW-1185">Reference proteome</keyword>
<evidence type="ECO:0000256" key="5">
    <source>
        <dbReference type="ARBA" id="ARBA00023004"/>
    </source>
</evidence>
<keyword evidence="4" id="KW-0560">Oxidoreductase</keyword>
<dbReference type="InterPro" id="IPR044862">
    <property type="entry name" value="Pro_4_hyd_alph_FE2OG_OXY"/>
</dbReference>
<accession>A0ABR1L597</accession>
<dbReference type="Gene3D" id="2.60.120.620">
    <property type="entry name" value="q2cbj1_9rhob like domain"/>
    <property type="match status" value="1"/>
</dbReference>
<keyword evidence="5" id="KW-0408">Iron</keyword>
<dbReference type="PANTHER" id="PTHR10869:SF246">
    <property type="entry name" value="TRANSMEMBRANE PROLYL 4-HYDROXYLASE"/>
    <property type="match status" value="1"/>
</dbReference>
<dbReference type="SMART" id="SM00702">
    <property type="entry name" value="P4Hc"/>
    <property type="match status" value="1"/>
</dbReference>
<evidence type="ECO:0000256" key="1">
    <source>
        <dbReference type="ARBA" id="ARBA00001961"/>
    </source>
</evidence>
<comment type="caution">
    <text evidence="8">The sequence shown here is derived from an EMBL/GenBank/DDBJ whole genome shotgun (WGS) entry which is preliminary data.</text>
</comment>
<keyword evidence="2" id="KW-0479">Metal-binding</keyword>
<keyword evidence="3" id="KW-0223">Dioxygenase</keyword>
<dbReference type="InterPro" id="IPR006620">
    <property type="entry name" value="Pro_4_hyd_alph"/>
</dbReference>
<evidence type="ECO:0000256" key="3">
    <source>
        <dbReference type="ARBA" id="ARBA00022964"/>
    </source>
</evidence>